<organism evidence="1 2">
    <name type="scientific">Pleurodeles waltl</name>
    <name type="common">Iberian ribbed newt</name>
    <dbReference type="NCBI Taxonomy" id="8319"/>
    <lineage>
        <taxon>Eukaryota</taxon>
        <taxon>Metazoa</taxon>
        <taxon>Chordata</taxon>
        <taxon>Craniata</taxon>
        <taxon>Vertebrata</taxon>
        <taxon>Euteleostomi</taxon>
        <taxon>Amphibia</taxon>
        <taxon>Batrachia</taxon>
        <taxon>Caudata</taxon>
        <taxon>Salamandroidea</taxon>
        <taxon>Salamandridae</taxon>
        <taxon>Pleurodelinae</taxon>
        <taxon>Pleurodeles</taxon>
    </lineage>
</organism>
<evidence type="ECO:0000313" key="1">
    <source>
        <dbReference type="EMBL" id="KAJ1158298.1"/>
    </source>
</evidence>
<dbReference type="Proteomes" id="UP001066276">
    <property type="component" value="Chromosome 5"/>
</dbReference>
<evidence type="ECO:0000313" key="2">
    <source>
        <dbReference type="Proteomes" id="UP001066276"/>
    </source>
</evidence>
<name>A0AAV7S5L7_PLEWA</name>
<keyword evidence="2" id="KW-1185">Reference proteome</keyword>
<reference evidence="1" key="1">
    <citation type="journal article" date="2022" name="bioRxiv">
        <title>Sequencing and chromosome-scale assembly of the giantPleurodeles waltlgenome.</title>
        <authorList>
            <person name="Brown T."/>
            <person name="Elewa A."/>
            <person name="Iarovenko S."/>
            <person name="Subramanian E."/>
            <person name="Araus A.J."/>
            <person name="Petzold A."/>
            <person name="Susuki M."/>
            <person name="Suzuki K.-i.T."/>
            <person name="Hayashi T."/>
            <person name="Toyoda A."/>
            <person name="Oliveira C."/>
            <person name="Osipova E."/>
            <person name="Leigh N.D."/>
            <person name="Simon A."/>
            <person name="Yun M.H."/>
        </authorList>
    </citation>
    <scope>NUCLEOTIDE SEQUENCE</scope>
    <source>
        <strain evidence="1">20211129_DDA</strain>
        <tissue evidence="1">Liver</tissue>
    </source>
</reference>
<gene>
    <name evidence="1" type="ORF">NDU88_010990</name>
</gene>
<sequence length="145" mass="15753">MAKRHRSHSPDSDEENDYQLVVATEAGGSPAGVSVSLFAVKVQAMVDAVVTKALSAKHRAKRASVWFDDDPDSDSSADSIPERHVVPGRNFISRDKLVDILSHIHVNLSMAPLLVDVAVENLFPQFAQPAELALPLHPKINEAII</sequence>
<dbReference type="EMBL" id="JANPWB010000009">
    <property type="protein sequence ID" value="KAJ1158298.1"/>
    <property type="molecule type" value="Genomic_DNA"/>
</dbReference>
<proteinExistence type="predicted"/>
<comment type="caution">
    <text evidence="1">The sequence shown here is derived from an EMBL/GenBank/DDBJ whole genome shotgun (WGS) entry which is preliminary data.</text>
</comment>
<protein>
    <submittedName>
        <fullName evidence="1">Uncharacterized protein</fullName>
    </submittedName>
</protein>
<dbReference type="AlphaFoldDB" id="A0AAV7S5L7"/>
<accession>A0AAV7S5L7</accession>